<keyword evidence="3" id="KW-1185">Reference proteome</keyword>
<dbReference type="EMBL" id="JAXCLA010000001">
    <property type="protein sequence ID" value="MDY0742894.1"/>
    <property type="molecule type" value="Genomic_DNA"/>
</dbReference>
<dbReference type="RefSeq" id="WP_320420703.1">
    <property type="nucleotide sequence ID" value="NZ_JAXCLA010000001.1"/>
</dbReference>
<dbReference type="PANTHER" id="PTHR46732">
    <property type="entry name" value="ATP-DEPENDENT PROTEASE LA (LON) DOMAIN PROTEIN"/>
    <property type="match status" value="1"/>
</dbReference>
<organism evidence="2 3">
    <name type="scientific">Roseateles agri</name>
    <dbReference type="NCBI Taxonomy" id="3098619"/>
    <lineage>
        <taxon>Bacteria</taxon>
        <taxon>Pseudomonadati</taxon>
        <taxon>Pseudomonadota</taxon>
        <taxon>Betaproteobacteria</taxon>
        <taxon>Burkholderiales</taxon>
        <taxon>Sphaerotilaceae</taxon>
        <taxon>Roseateles</taxon>
    </lineage>
</organism>
<evidence type="ECO:0000313" key="3">
    <source>
        <dbReference type="Proteomes" id="UP001285263"/>
    </source>
</evidence>
<proteinExistence type="predicted"/>
<dbReference type="PANTHER" id="PTHR46732:SF8">
    <property type="entry name" value="ATP-DEPENDENT PROTEASE LA (LON) DOMAIN PROTEIN"/>
    <property type="match status" value="1"/>
</dbReference>
<evidence type="ECO:0000313" key="2">
    <source>
        <dbReference type="EMBL" id="MDY0742894.1"/>
    </source>
</evidence>
<evidence type="ECO:0000259" key="1">
    <source>
        <dbReference type="PROSITE" id="PS51787"/>
    </source>
</evidence>
<comment type="caution">
    <text evidence="2">The sequence shown here is derived from an EMBL/GenBank/DDBJ whole genome shotgun (WGS) entry which is preliminary data.</text>
</comment>
<protein>
    <submittedName>
        <fullName evidence="2">LON peptidase substrate-binding domain-containing protein</fullName>
    </submittedName>
</protein>
<dbReference type="InterPro" id="IPR015947">
    <property type="entry name" value="PUA-like_sf"/>
</dbReference>
<reference evidence="2 3" key="1">
    <citation type="submission" date="2023-11" db="EMBL/GenBank/DDBJ databases">
        <title>Paucibacter sp. nov., isolated from fresh soil in Korea.</title>
        <authorList>
            <person name="Le N.T.T."/>
        </authorList>
    </citation>
    <scope>NUCLEOTIDE SEQUENCE [LARGE SCALE GENOMIC DNA]</scope>
    <source>
        <strain evidence="2 3">R3-3</strain>
    </source>
</reference>
<dbReference type="Gene3D" id="1.10.4060.10">
    <property type="entry name" value="BPP1347 like domain"/>
    <property type="match status" value="1"/>
</dbReference>
<gene>
    <name evidence="2" type="ORF">SNE35_00170</name>
</gene>
<dbReference type="PROSITE" id="PS51787">
    <property type="entry name" value="LON_N"/>
    <property type="match status" value="1"/>
</dbReference>
<dbReference type="Proteomes" id="UP001285263">
    <property type="component" value="Unassembled WGS sequence"/>
</dbReference>
<dbReference type="Pfam" id="PF02190">
    <property type="entry name" value="LON_substr_bdg"/>
    <property type="match status" value="1"/>
</dbReference>
<name>A0ABU5D9E4_9BURK</name>
<dbReference type="InterPro" id="IPR003111">
    <property type="entry name" value="Lon_prtase_N"/>
</dbReference>
<dbReference type="Gene3D" id="2.30.130.40">
    <property type="entry name" value="LON domain-like"/>
    <property type="match status" value="1"/>
</dbReference>
<feature type="domain" description="Lon N-terminal" evidence="1">
    <location>
        <begin position="2"/>
        <end position="209"/>
    </location>
</feature>
<dbReference type="SUPFAM" id="SSF88697">
    <property type="entry name" value="PUA domain-like"/>
    <property type="match status" value="1"/>
</dbReference>
<dbReference type="SMART" id="SM00464">
    <property type="entry name" value="LON"/>
    <property type="match status" value="1"/>
</dbReference>
<sequence length="211" mass="24043">MAQSIPLFPLQSVLFPDGRLPLRIFEPRYLDMIARCHAEQQPFGVVRLIDGGEVRRRDPASSEGRFLRESFQPVGTLAHIEAFERTQPGLIEIRCRGGRRFSLSRSECLPHGLWVGDAELLEADAAVPVPPDLQRTSRLLQGLLHTLEQGAGAAELPIQPPYRWDDCGWLANRWCELLPLPEDERQRLMQLDNPLLRLELVADQLERLDVR</sequence>
<dbReference type="InterPro" id="IPR046336">
    <property type="entry name" value="Lon_prtase_N_sf"/>
</dbReference>
<accession>A0ABU5D9E4</accession>